<protein>
    <recommendedName>
        <fullName evidence="2">DUF6536 domain-containing protein</fullName>
    </recommendedName>
</protein>
<organism evidence="3 4">
    <name type="scientific">Collybiopsis luxurians FD-317 M1</name>
    <dbReference type="NCBI Taxonomy" id="944289"/>
    <lineage>
        <taxon>Eukaryota</taxon>
        <taxon>Fungi</taxon>
        <taxon>Dikarya</taxon>
        <taxon>Basidiomycota</taxon>
        <taxon>Agaricomycotina</taxon>
        <taxon>Agaricomycetes</taxon>
        <taxon>Agaricomycetidae</taxon>
        <taxon>Agaricales</taxon>
        <taxon>Marasmiineae</taxon>
        <taxon>Omphalotaceae</taxon>
        <taxon>Collybiopsis</taxon>
        <taxon>Collybiopsis luxurians</taxon>
    </lineage>
</organism>
<dbReference type="Pfam" id="PF20163">
    <property type="entry name" value="DUF6536"/>
    <property type="match status" value="1"/>
</dbReference>
<keyword evidence="1" id="KW-1133">Transmembrane helix</keyword>
<feature type="domain" description="DUF6536" evidence="2">
    <location>
        <begin position="26"/>
        <end position="152"/>
    </location>
</feature>
<dbReference type="PANTHER" id="PTHR35395:SF1">
    <property type="entry name" value="DUF6536 DOMAIN-CONTAINING PROTEIN"/>
    <property type="match status" value="1"/>
</dbReference>
<evidence type="ECO:0000256" key="1">
    <source>
        <dbReference type="SAM" id="Phobius"/>
    </source>
</evidence>
<dbReference type="AlphaFoldDB" id="A0A0D0CF39"/>
<evidence type="ECO:0000313" key="4">
    <source>
        <dbReference type="Proteomes" id="UP000053593"/>
    </source>
</evidence>
<keyword evidence="1" id="KW-0812">Transmembrane</keyword>
<proteinExistence type="predicted"/>
<dbReference type="Proteomes" id="UP000053593">
    <property type="component" value="Unassembled WGS sequence"/>
</dbReference>
<accession>A0A0D0CF39</accession>
<dbReference type="OrthoDB" id="2924511at2759"/>
<keyword evidence="1" id="KW-0472">Membrane</keyword>
<sequence length="651" mass="72354">MNRILSVQQYWKRTTENLGSRLPTGWRFGACMATFQAIVVLLLNIVILIWSGMKSRWSSSGPVFQGDCDTVGHISIGIHLVINVLSTLLLGASNYVMQSLCAPTRSEVDKAHARGSWLNIGGQSLRNLKHQSRSKKLLWLALCTSSIPLHLFDRFAECDEDGETFLDLSGWQVLDSSQCLEAYATDFVSDRNDVIVMIGSSYTPNGKIVDLGFGLQAYMTTQPGSTSFDWICSDPEKEDRWNCGPKNTSYCSDSQHCSSSWKQINPLEWDLAWVPNYTAFSDSSRVNYCISQPVNSRCQLESNLPLLVTVIIFNMVKVVCMALAAGKINDKPLVTIGDAIVSFTDNPDPHTIGMCLVLPRQFKTKRHSENIRPALLPYQPKNIRWLNAATRRHWILTICLAFSIVLGLLVYAVLNLKSNGTQGLTALWQLGIGKPHAQTIIRNWAIPTQGYGALTASVLVANSPQLILSMIYIVFNSLCTTLFLELEWSSYARFRKPLRVSSPTGEQRSTYFLQIPYRFALPLMAYSTALHWLVSQSIFLVKINYQEIINSSFCGYSPMGMILSTVVAASLILSAVVFAFFRHLDGNMPLAGSCSTAISAACHPPEDGADSSKPLKWGVVLDREYERKEGVGHISFSSGEVLPPILGYYYS</sequence>
<evidence type="ECO:0000259" key="2">
    <source>
        <dbReference type="Pfam" id="PF20163"/>
    </source>
</evidence>
<evidence type="ECO:0000313" key="3">
    <source>
        <dbReference type="EMBL" id="KIK53553.1"/>
    </source>
</evidence>
<feature type="transmembrane region" description="Helical" evidence="1">
    <location>
        <begin position="394"/>
        <end position="414"/>
    </location>
</feature>
<dbReference type="HOGENOM" id="CLU_010112_0_0_1"/>
<feature type="transmembrane region" description="Helical" evidence="1">
    <location>
        <begin position="26"/>
        <end position="50"/>
    </location>
</feature>
<feature type="transmembrane region" description="Helical" evidence="1">
    <location>
        <begin position="561"/>
        <end position="581"/>
    </location>
</feature>
<feature type="transmembrane region" description="Helical" evidence="1">
    <location>
        <begin position="519"/>
        <end position="541"/>
    </location>
</feature>
<keyword evidence="4" id="KW-1185">Reference proteome</keyword>
<name>A0A0D0CF39_9AGAR</name>
<feature type="transmembrane region" description="Helical" evidence="1">
    <location>
        <begin position="71"/>
        <end position="97"/>
    </location>
</feature>
<dbReference type="InterPro" id="IPR046623">
    <property type="entry name" value="DUF6536"/>
</dbReference>
<dbReference type="EMBL" id="KN834827">
    <property type="protein sequence ID" value="KIK53553.1"/>
    <property type="molecule type" value="Genomic_DNA"/>
</dbReference>
<dbReference type="PANTHER" id="PTHR35395">
    <property type="entry name" value="DUF6536 DOMAIN-CONTAINING PROTEIN"/>
    <property type="match status" value="1"/>
</dbReference>
<feature type="transmembrane region" description="Helical" evidence="1">
    <location>
        <begin position="466"/>
        <end position="486"/>
    </location>
</feature>
<reference evidence="3 4" key="1">
    <citation type="submission" date="2014-04" db="EMBL/GenBank/DDBJ databases">
        <title>Evolutionary Origins and Diversification of the Mycorrhizal Mutualists.</title>
        <authorList>
            <consortium name="DOE Joint Genome Institute"/>
            <consortium name="Mycorrhizal Genomics Consortium"/>
            <person name="Kohler A."/>
            <person name="Kuo A."/>
            <person name="Nagy L.G."/>
            <person name="Floudas D."/>
            <person name="Copeland A."/>
            <person name="Barry K.W."/>
            <person name="Cichocki N."/>
            <person name="Veneault-Fourrey C."/>
            <person name="LaButti K."/>
            <person name="Lindquist E.A."/>
            <person name="Lipzen A."/>
            <person name="Lundell T."/>
            <person name="Morin E."/>
            <person name="Murat C."/>
            <person name="Riley R."/>
            <person name="Ohm R."/>
            <person name="Sun H."/>
            <person name="Tunlid A."/>
            <person name="Henrissat B."/>
            <person name="Grigoriev I.V."/>
            <person name="Hibbett D.S."/>
            <person name="Martin F."/>
        </authorList>
    </citation>
    <scope>NUCLEOTIDE SEQUENCE [LARGE SCALE GENOMIC DNA]</scope>
    <source>
        <strain evidence="3 4">FD-317 M1</strain>
    </source>
</reference>
<gene>
    <name evidence="3" type="ORF">GYMLUDRAFT_232735</name>
</gene>